<dbReference type="AlphaFoldDB" id="A0A834WEE3"/>
<reference evidence="7" key="1">
    <citation type="submission" date="2020-09" db="EMBL/GenBank/DDBJ databases">
        <title>Genome-Enabled Discovery of Anthraquinone Biosynthesis in Senna tora.</title>
        <authorList>
            <person name="Kang S.-H."/>
            <person name="Pandey R.P."/>
            <person name="Lee C.-M."/>
            <person name="Sim J.-S."/>
            <person name="Jeong J.-T."/>
            <person name="Choi B.-S."/>
            <person name="Jung M."/>
            <person name="Ginzburg D."/>
            <person name="Zhao K."/>
            <person name="Won S.Y."/>
            <person name="Oh T.-J."/>
            <person name="Yu Y."/>
            <person name="Kim N.-H."/>
            <person name="Lee O.R."/>
            <person name="Lee T.-H."/>
            <person name="Bashyal P."/>
            <person name="Kim T.-S."/>
            <person name="Lee W.-H."/>
            <person name="Kawkins C."/>
            <person name="Kim C.-K."/>
            <person name="Kim J.S."/>
            <person name="Ahn B.O."/>
            <person name="Rhee S.Y."/>
            <person name="Sohng J.K."/>
        </authorList>
    </citation>
    <scope>NUCLEOTIDE SEQUENCE</scope>
    <source>
        <tissue evidence="7">Leaf</tissue>
    </source>
</reference>
<evidence type="ECO:0000256" key="3">
    <source>
        <dbReference type="ARBA" id="ARBA00022737"/>
    </source>
</evidence>
<keyword evidence="8" id="KW-1185">Reference proteome</keyword>
<evidence type="ECO:0000259" key="6">
    <source>
        <dbReference type="Pfam" id="PF12265"/>
    </source>
</evidence>
<dbReference type="InterPro" id="IPR001680">
    <property type="entry name" value="WD40_rpt"/>
</dbReference>
<dbReference type="InterPro" id="IPR022052">
    <property type="entry name" value="Histone-bd_RBBP4-like_N"/>
</dbReference>
<dbReference type="PROSITE" id="PS50082">
    <property type="entry name" value="WD_REPEATS_2"/>
    <property type="match status" value="2"/>
</dbReference>
<dbReference type="InterPro" id="IPR050459">
    <property type="entry name" value="WD_repeat_RBAP46/RBAP48/MSI1"/>
</dbReference>
<gene>
    <name evidence="7" type="ORF">G2W53_028113</name>
</gene>
<dbReference type="Pfam" id="PF00400">
    <property type="entry name" value="WD40"/>
    <property type="match status" value="4"/>
</dbReference>
<dbReference type="EMBL" id="JAAIUW010000009">
    <property type="protein sequence ID" value="KAF7814144.1"/>
    <property type="molecule type" value="Genomic_DNA"/>
</dbReference>
<feature type="repeat" description="WD" evidence="5">
    <location>
        <begin position="223"/>
        <end position="258"/>
    </location>
</feature>
<evidence type="ECO:0000256" key="5">
    <source>
        <dbReference type="PROSITE-ProRule" id="PRU00221"/>
    </source>
</evidence>
<feature type="domain" description="Histone-binding protein RBBP4-like N-terminal" evidence="6">
    <location>
        <begin position="12"/>
        <end position="77"/>
    </location>
</feature>
<proteinExistence type="inferred from homology"/>
<organism evidence="7 8">
    <name type="scientific">Senna tora</name>
    <dbReference type="NCBI Taxonomy" id="362788"/>
    <lineage>
        <taxon>Eukaryota</taxon>
        <taxon>Viridiplantae</taxon>
        <taxon>Streptophyta</taxon>
        <taxon>Embryophyta</taxon>
        <taxon>Tracheophyta</taxon>
        <taxon>Spermatophyta</taxon>
        <taxon>Magnoliopsida</taxon>
        <taxon>eudicotyledons</taxon>
        <taxon>Gunneridae</taxon>
        <taxon>Pentapetalae</taxon>
        <taxon>rosids</taxon>
        <taxon>fabids</taxon>
        <taxon>Fabales</taxon>
        <taxon>Fabaceae</taxon>
        <taxon>Caesalpinioideae</taxon>
        <taxon>Cassia clade</taxon>
        <taxon>Senna</taxon>
    </lineage>
</organism>
<dbReference type="PANTHER" id="PTHR22850">
    <property type="entry name" value="WD40 REPEAT FAMILY"/>
    <property type="match status" value="1"/>
</dbReference>
<evidence type="ECO:0000256" key="1">
    <source>
        <dbReference type="ARBA" id="ARBA00009341"/>
    </source>
</evidence>
<dbReference type="Proteomes" id="UP000634136">
    <property type="component" value="Unassembled WGS sequence"/>
</dbReference>
<dbReference type="SMART" id="SM00320">
    <property type="entry name" value="WD40"/>
    <property type="match status" value="4"/>
</dbReference>
<feature type="repeat" description="WD" evidence="5">
    <location>
        <begin position="176"/>
        <end position="203"/>
    </location>
</feature>
<dbReference type="OrthoDB" id="427795at2759"/>
<dbReference type="InterPro" id="IPR015943">
    <property type="entry name" value="WD40/YVTN_repeat-like_dom_sf"/>
</dbReference>
<evidence type="ECO:0000256" key="4">
    <source>
        <dbReference type="ARBA" id="ARBA00022853"/>
    </source>
</evidence>
<comment type="similarity">
    <text evidence="1">Belongs to the WD repeat RBAP46/RBAP48/MSI1 family.</text>
</comment>
<evidence type="ECO:0000256" key="2">
    <source>
        <dbReference type="ARBA" id="ARBA00022574"/>
    </source>
</evidence>
<dbReference type="GO" id="GO:0006325">
    <property type="term" value="P:chromatin organization"/>
    <property type="evidence" value="ECO:0007669"/>
    <property type="project" value="UniProtKB-KW"/>
</dbReference>
<evidence type="ECO:0000313" key="7">
    <source>
        <dbReference type="EMBL" id="KAF7814144.1"/>
    </source>
</evidence>
<protein>
    <submittedName>
        <fullName evidence="7">WD-40 repeat-containing protein MSI4-like</fullName>
    </submittedName>
</protein>
<evidence type="ECO:0000313" key="8">
    <source>
        <dbReference type="Proteomes" id="UP000634136"/>
    </source>
</evidence>
<name>A0A834WEE3_9FABA</name>
<dbReference type="SUPFAM" id="SSF50978">
    <property type="entry name" value="WD40 repeat-like"/>
    <property type="match status" value="1"/>
</dbReference>
<keyword evidence="3" id="KW-0677">Repeat</keyword>
<comment type="caution">
    <text evidence="7">The sequence shown here is derived from an EMBL/GenBank/DDBJ whole genome shotgun (WGS) entry which is preliminary data.</text>
</comment>
<accession>A0A834WEE3</accession>
<dbReference type="Pfam" id="PF12265">
    <property type="entry name" value="CAF1C_H4-bd"/>
    <property type="match status" value="1"/>
</dbReference>
<sequence length="403" mass="45498">MSSNNNNPIDKRYLVWRSVIASIYDSFTNHNLVWPTLSCRQGRPKFTDEESTKICVLIGSLGTDGSAPNTLIATDCSVFKTLAASSSQITEFDEENRSPYVKRHKAIIHPGEVNKIREVPQKANMVVTKTDIPEVLVWDFDAQPARHVIPGATDSRPDLVLVGHIDRAEFALVTCPTEPYVISGGRDTSIVLWNLNDEAKLAKHRPRQKFAGNKYAVSPRGIFVGHTNTVEDIQFCPHSSNEFCSVGDDHKLLFWDIRVGVRPVIKVQAHKTHVHSVSWNSFDINLLLTGSIDKAVQMFDRRYIHNTNGQIPVLRFMGHDGPVNNVQWHPNDPWTIVSASNDSKGPGGGTLQVWRMMDLIYGEEEDEEERVDELHRRRPCTIDHDAETIRDMSLSLEFVPEEE</sequence>
<keyword evidence="2 5" id="KW-0853">WD repeat</keyword>
<dbReference type="Gene3D" id="2.130.10.10">
    <property type="entry name" value="YVTN repeat-like/Quinoprotein amine dehydrogenase"/>
    <property type="match status" value="1"/>
</dbReference>
<dbReference type="InterPro" id="IPR036322">
    <property type="entry name" value="WD40_repeat_dom_sf"/>
</dbReference>
<keyword evidence="4" id="KW-0156">Chromatin regulator</keyword>